<organism evidence="2 3">
    <name type="scientific">Trichonephila clavata</name>
    <name type="common">Joro spider</name>
    <name type="synonym">Nephila clavata</name>
    <dbReference type="NCBI Taxonomy" id="2740835"/>
    <lineage>
        <taxon>Eukaryota</taxon>
        <taxon>Metazoa</taxon>
        <taxon>Ecdysozoa</taxon>
        <taxon>Arthropoda</taxon>
        <taxon>Chelicerata</taxon>
        <taxon>Arachnida</taxon>
        <taxon>Araneae</taxon>
        <taxon>Araneomorphae</taxon>
        <taxon>Entelegynae</taxon>
        <taxon>Araneoidea</taxon>
        <taxon>Nephilidae</taxon>
        <taxon>Trichonephila</taxon>
    </lineage>
</organism>
<protein>
    <submittedName>
        <fullName evidence="2">Uncharacterized protein</fullName>
    </submittedName>
</protein>
<keyword evidence="1" id="KW-0812">Transmembrane</keyword>
<keyword evidence="3" id="KW-1185">Reference proteome</keyword>
<evidence type="ECO:0000256" key="1">
    <source>
        <dbReference type="SAM" id="Phobius"/>
    </source>
</evidence>
<name>A0A8X6J7E6_TRICU</name>
<keyword evidence="1" id="KW-1133">Transmembrane helix</keyword>
<proteinExistence type="predicted"/>
<keyword evidence="1" id="KW-0472">Membrane</keyword>
<dbReference type="EMBL" id="BMAO01018435">
    <property type="protein sequence ID" value="GFR23505.1"/>
    <property type="molecule type" value="Genomic_DNA"/>
</dbReference>
<evidence type="ECO:0000313" key="2">
    <source>
        <dbReference type="EMBL" id="GFR23505.1"/>
    </source>
</evidence>
<feature type="transmembrane region" description="Helical" evidence="1">
    <location>
        <begin position="58"/>
        <end position="75"/>
    </location>
</feature>
<accession>A0A8X6J7E6</accession>
<gene>
    <name evidence="2" type="ORF">TNCT_122611</name>
</gene>
<evidence type="ECO:0000313" key="3">
    <source>
        <dbReference type="Proteomes" id="UP000887116"/>
    </source>
</evidence>
<comment type="caution">
    <text evidence="2">The sequence shown here is derived from an EMBL/GenBank/DDBJ whole genome shotgun (WGS) entry which is preliminary data.</text>
</comment>
<reference evidence="2" key="1">
    <citation type="submission" date="2020-07" db="EMBL/GenBank/DDBJ databases">
        <title>Multicomponent nature underlies the extraordinary mechanical properties of spider dragline silk.</title>
        <authorList>
            <person name="Kono N."/>
            <person name="Nakamura H."/>
            <person name="Mori M."/>
            <person name="Yoshida Y."/>
            <person name="Ohtoshi R."/>
            <person name="Malay A.D."/>
            <person name="Moran D.A.P."/>
            <person name="Tomita M."/>
            <person name="Numata K."/>
            <person name="Arakawa K."/>
        </authorList>
    </citation>
    <scope>NUCLEOTIDE SEQUENCE</scope>
</reference>
<feature type="transmembrane region" description="Helical" evidence="1">
    <location>
        <begin position="27"/>
        <end position="46"/>
    </location>
</feature>
<sequence>MSPHNDSADATFYDFAVCMNLYTSQNYVFDFELFMSALGFGLMYYWDAAINRQNNFGNVDSLFCIGFVCLSIITLQDSQNLPG</sequence>
<dbReference type="AlphaFoldDB" id="A0A8X6J7E6"/>
<dbReference type="Proteomes" id="UP000887116">
    <property type="component" value="Unassembled WGS sequence"/>
</dbReference>